<organism evidence="3">
    <name type="scientific">Noccaea caerulescens</name>
    <name type="common">Alpine penny-cress</name>
    <name type="synonym">Thlaspi caerulescens</name>
    <dbReference type="NCBI Taxonomy" id="107243"/>
    <lineage>
        <taxon>Eukaryota</taxon>
        <taxon>Viridiplantae</taxon>
        <taxon>Streptophyta</taxon>
        <taxon>Embryophyta</taxon>
        <taxon>Tracheophyta</taxon>
        <taxon>Spermatophyta</taxon>
        <taxon>Magnoliopsida</taxon>
        <taxon>eudicotyledons</taxon>
        <taxon>Gunneridae</taxon>
        <taxon>Pentapetalae</taxon>
        <taxon>rosids</taxon>
        <taxon>malvids</taxon>
        <taxon>Brassicales</taxon>
        <taxon>Brassicaceae</taxon>
        <taxon>Coluteocarpeae</taxon>
        <taxon>Noccaea</taxon>
    </lineage>
</organism>
<dbReference type="PANTHER" id="PTHR31625">
    <property type="match status" value="1"/>
</dbReference>
<dbReference type="EMBL" id="GEVI01006381">
    <property type="protein sequence ID" value="JAU25939.1"/>
    <property type="molecule type" value="Transcribed_RNA"/>
</dbReference>
<keyword evidence="1 3" id="KW-0808">Transferase</keyword>
<evidence type="ECO:0000256" key="1">
    <source>
        <dbReference type="ARBA" id="ARBA00022679"/>
    </source>
</evidence>
<dbReference type="Gene3D" id="3.30.559.10">
    <property type="entry name" value="Chloramphenicol acetyltransferase-like domain"/>
    <property type="match status" value="2"/>
</dbReference>
<dbReference type="GO" id="GO:0016747">
    <property type="term" value="F:acyltransferase activity, transferring groups other than amino-acyl groups"/>
    <property type="evidence" value="ECO:0007669"/>
    <property type="project" value="UniProtKB-ARBA"/>
</dbReference>
<reference evidence="3" key="1">
    <citation type="submission" date="2016-07" db="EMBL/GenBank/DDBJ databases">
        <title>De novo transcriptome assembly of four accessions of the metal hyperaccumulator plant Noccaea caerulescens.</title>
        <authorList>
            <person name="Blande D."/>
            <person name="Halimaa P."/>
            <person name="Tervahauta A.I."/>
            <person name="Aarts M.G."/>
            <person name="Karenlampi S.O."/>
        </authorList>
    </citation>
    <scope>NUCLEOTIDE SEQUENCE</scope>
</reference>
<sequence length="447" mass="49693">MASNVIKISRVGPATNLVEPLILPLNFFDLVWLTDIPTNRVNFYKLTESSSDSFYSVILPKLEQSLSLVLTHFPPLSGQVKWDPQDPKPHIIVFPQDAVSLTVAESDADFSHVSGKGIRHQTELHALVPELPASSDSASILTLQITFFPKQGFCVGATINHSAMDGITVVKFLKSWAHICKYGTTPQDIHLPMLLDRTVINIPEELESKFFKLPPYLSHDKANARTLEFPYPKLSEDLVRITLELTQENVKKLRERVISESTRSDLHLSTFVVTYAYVLTCVVKARGDDGDRLVPFTFVADFRDRLDPPVPMNYYGNCVIPINFSGDKAKTFSGEDGFVNAVKILSDSVNGLNSRGAESIWELYEQGLKFMELGTQKKLSVAGSNKFGIYGSDFGWGKPVSTENISISHNVLFSMSERRDEAGGVEIGMCLKKCVMDDFVSGFQNGL</sequence>
<name>A0A1J3E1A3_NOCCA</name>
<dbReference type="InterPro" id="IPR051504">
    <property type="entry name" value="Plant_metabolite_acyltrans"/>
</dbReference>
<accession>A0A1J3E1A3</accession>
<dbReference type="SUPFAM" id="SSF52777">
    <property type="entry name" value="CoA-dependent acyltransferases"/>
    <property type="match status" value="1"/>
</dbReference>
<gene>
    <name evidence="3" type="ORF">GA_TR3422_c0_g1_i1_g.10703</name>
</gene>
<proteinExistence type="predicted"/>
<evidence type="ECO:0000256" key="2">
    <source>
        <dbReference type="ARBA" id="ARBA00023315"/>
    </source>
</evidence>
<dbReference type="AlphaFoldDB" id="A0A1J3E1A3"/>
<evidence type="ECO:0000313" key="3">
    <source>
        <dbReference type="EMBL" id="JAU25939.1"/>
    </source>
</evidence>
<dbReference type="InterPro" id="IPR023213">
    <property type="entry name" value="CAT-like_dom_sf"/>
</dbReference>
<protein>
    <submittedName>
        <fullName evidence="3">BAHD acyltransferase</fullName>
    </submittedName>
</protein>
<keyword evidence="2 3" id="KW-0012">Acyltransferase</keyword>
<dbReference type="Pfam" id="PF02458">
    <property type="entry name" value="Transferase"/>
    <property type="match status" value="1"/>
</dbReference>